<dbReference type="Gene3D" id="3.60.130.30">
    <property type="match status" value="1"/>
</dbReference>
<keyword evidence="2" id="KW-1185">Reference proteome</keyword>
<organism evidence="1 2">
    <name type="scientific">Rhodocollybia butyracea</name>
    <dbReference type="NCBI Taxonomy" id="206335"/>
    <lineage>
        <taxon>Eukaryota</taxon>
        <taxon>Fungi</taxon>
        <taxon>Dikarya</taxon>
        <taxon>Basidiomycota</taxon>
        <taxon>Agaricomycotina</taxon>
        <taxon>Agaricomycetes</taxon>
        <taxon>Agaricomycetidae</taxon>
        <taxon>Agaricales</taxon>
        <taxon>Marasmiineae</taxon>
        <taxon>Omphalotaceae</taxon>
        <taxon>Rhodocollybia</taxon>
    </lineage>
</organism>
<dbReference type="OrthoDB" id="3202607at2759"/>
<accession>A0A9P5PLC5</accession>
<name>A0A9P5PLC5_9AGAR</name>
<protein>
    <submittedName>
        <fullName evidence="1">Uncharacterized protein</fullName>
    </submittedName>
</protein>
<feature type="non-terminal residue" evidence="1">
    <location>
        <position position="1"/>
    </location>
</feature>
<gene>
    <name evidence="1" type="ORF">BDP27DRAFT_1229077</name>
</gene>
<dbReference type="EMBL" id="JADNRY010000105">
    <property type="protein sequence ID" value="KAF9065364.1"/>
    <property type="molecule type" value="Genomic_DNA"/>
</dbReference>
<evidence type="ECO:0000313" key="1">
    <source>
        <dbReference type="EMBL" id="KAF9065364.1"/>
    </source>
</evidence>
<sequence>PKLHAIYTSLDGKIVKASNPEIKCSFPHSCYPASSHFNMHKSGTLYHSNFWNWLFSMCAIFSGGKFDHKSGGHFIAWDLSIVAEFPPGSAIYVSSAAVPHTNSSIVPHERHHSMVFFLPAGLVHYYHNGFLSDK</sequence>
<comment type="caution">
    <text evidence="1">The sequence shown here is derived from an EMBL/GenBank/DDBJ whole genome shotgun (WGS) entry which is preliminary data.</text>
</comment>
<proteinExistence type="predicted"/>
<dbReference type="Proteomes" id="UP000772434">
    <property type="component" value="Unassembled WGS sequence"/>
</dbReference>
<evidence type="ECO:0000313" key="2">
    <source>
        <dbReference type="Proteomes" id="UP000772434"/>
    </source>
</evidence>
<dbReference type="AlphaFoldDB" id="A0A9P5PLC5"/>
<reference evidence="1" key="1">
    <citation type="submission" date="2020-11" db="EMBL/GenBank/DDBJ databases">
        <authorList>
            <consortium name="DOE Joint Genome Institute"/>
            <person name="Ahrendt S."/>
            <person name="Riley R."/>
            <person name="Andreopoulos W."/>
            <person name="Labutti K."/>
            <person name="Pangilinan J."/>
            <person name="Ruiz-Duenas F.J."/>
            <person name="Barrasa J.M."/>
            <person name="Sanchez-Garcia M."/>
            <person name="Camarero S."/>
            <person name="Miyauchi S."/>
            <person name="Serrano A."/>
            <person name="Linde D."/>
            <person name="Babiker R."/>
            <person name="Drula E."/>
            <person name="Ayuso-Fernandez I."/>
            <person name="Pacheco R."/>
            <person name="Padilla G."/>
            <person name="Ferreira P."/>
            <person name="Barriuso J."/>
            <person name="Kellner H."/>
            <person name="Castanera R."/>
            <person name="Alfaro M."/>
            <person name="Ramirez L."/>
            <person name="Pisabarro A.G."/>
            <person name="Kuo A."/>
            <person name="Tritt A."/>
            <person name="Lipzen A."/>
            <person name="He G."/>
            <person name="Yan M."/>
            <person name="Ng V."/>
            <person name="Cullen D."/>
            <person name="Martin F."/>
            <person name="Rosso M.-N."/>
            <person name="Henrissat B."/>
            <person name="Hibbett D."/>
            <person name="Martinez A.T."/>
            <person name="Grigoriev I.V."/>
        </authorList>
    </citation>
    <scope>NUCLEOTIDE SEQUENCE</scope>
    <source>
        <strain evidence="1">AH 40177</strain>
    </source>
</reference>